<proteinExistence type="predicted"/>
<sequence>MEYVIIALKIIVAVSLLNVWLVQRNKKTKWRGGDADTLVEEFKVYGLPVQVCYIVGILKVSLSLLLIASIWVSGIESYAALGLAALLTGSVVMHLKIGDPLYKSFPAALFLTLCLFIYLY</sequence>
<organism evidence="6 7">
    <name type="scientific">Nonlabens tegetincola</name>
    <dbReference type="NCBI Taxonomy" id="323273"/>
    <lineage>
        <taxon>Bacteria</taxon>
        <taxon>Pseudomonadati</taxon>
        <taxon>Bacteroidota</taxon>
        <taxon>Flavobacteriia</taxon>
        <taxon>Flavobacteriales</taxon>
        <taxon>Flavobacteriaceae</taxon>
        <taxon>Nonlabens</taxon>
    </lineage>
</organism>
<name>A0A090Q7J3_9FLAO</name>
<dbReference type="Proteomes" id="UP000029221">
    <property type="component" value="Unassembled WGS sequence"/>
</dbReference>
<evidence type="ECO:0008006" key="8">
    <source>
        <dbReference type="Google" id="ProtNLM"/>
    </source>
</evidence>
<feature type="transmembrane region" description="Helical" evidence="5">
    <location>
        <begin position="102"/>
        <end position="119"/>
    </location>
</feature>
<evidence type="ECO:0000313" key="6">
    <source>
        <dbReference type="EMBL" id="GAK98182.1"/>
    </source>
</evidence>
<feature type="transmembrane region" description="Helical" evidence="5">
    <location>
        <begin position="51"/>
        <end position="72"/>
    </location>
</feature>
<protein>
    <recommendedName>
        <fullName evidence="8">DoxX family protein</fullName>
    </recommendedName>
</protein>
<gene>
    <name evidence="6" type="ORF">JCM19294_815</name>
</gene>
<keyword evidence="4 5" id="KW-0472">Membrane</keyword>
<dbReference type="GO" id="GO:0016020">
    <property type="term" value="C:membrane"/>
    <property type="evidence" value="ECO:0007669"/>
    <property type="project" value="UniProtKB-SubCell"/>
</dbReference>
<dbReference type="EMBL" id="BBML01000009">
    <property type="protein sequence ID" value="GAK98182.1"/>
    <property type="molecule type" value="Genomic_DNA"/>
</dbReference>
<dbReference type="RefSeq" id="WP_042280287.1">
    <property type="nucleotide sequence ID" value="NZ_BBML01000009.1"/>
</dbReference>
<keyword evidence="3 5" id="KW-1133">Transmembrane helix</keyword>
<dbReference type="AlphaFoldDB" id="A0A090Q7J3"/>
<evidence type="ECO:0000256" key="3">
    <source>
        <dbReference type="ARBA" id="ARBA00022989"/>
    </source>
</evidence>
<evidence type="ECO:0000256" key="5">
    <source>
        <dbReference type="SAM" id="Phobius"/>
    </source>
</evidence>
<evidence type="ECO:0000256" key="4">
    <source>
        <dbReference type="ARBA" id="ARBA00023136"/>
    </source>
</evidence>
<dbReference type="Pfam" id="PF13564">
    <property type="entry name" value="DoxX_2"/>
    <property type="match status" value="1"/>
</dbReference>
<comment type="subcellular location">
    <subcellularLocation>
        <location evidence="1">Membrane</location>
        <topology evidence="1">Multi-pass membrane protein</topology>
    </subcellularLocation>
</comment>
<reference evidence="6" key="1">
    <citation type="journal article" date="2014" name="Genome Announc.">
        <title>Draft Genome Sequences of Marine Flavobacterium Nonlabens Strains NR17, NR24, NR27, NR32, NR33, and Ara13.</title>
        <authorList>
            <person name="Nakanishi M."/>
            <person name="Meirelles P."/>
            <person name="Suzuki R."/>
            <person name="Takatani N."/>
            <person name="Mino S."/>
            <person name="Suda W."/>
            <person name="Oshima K."/>
            <person name="Hattori M."/>
            <person name="Ohkuma M."/>
            <person name="Hosokawa M."/>
            <person name="Miyashita K."/>
            <person name="Thompson F.L."/>
            <person name="Niwa A."/>
            <person name="Sawabe T."/>
            <person name="Sawabe T."/>
        </authorList>
    </citation>
    <scope>NUCLEOTIDE SEQUENCE [LARGE SCALE GENOMIC DNA]</scope>
    <source>
        <strain evidence="6">JCM 19294</strain>
    </source>
</reference>
<evidence type="ECO:0000256" key="2">
    <source>
        <dbReference type="ARBA" id="ARBA00022692"/>
    </source>
</evidence>
<dbReference type="InterPro" id="IPR032808">
    <property type="entry name" value="DoxX"/>
</dbReference>
<keyword evidence="2 5" id="KW-0812">Transmembrane</keyword>
<evidence type="ECO:0000256" key="1">
    <source>
        <dbReference type="ARBA" id="ARBA00004141"/>
    </source>
</evidence>
<evidence type="ECO:0000313" key="7">
    <source>
        <dbReference type="Proteomes" id="UP000029221"/>
    </source>
</evidence>
<feature type="transmembrane region" description="Helical" evidence="5">
    <location>
        <begin position="6"/>
        <end position="22"/>
    </location>
</feature>
<accession>A0A090Q7J3</accession>
<comment type="caution">
    <text evidence="6">The sequence shown here is derived from an EMBL/GenBank/DDBJ whole genome shotgun (WGS) entry which is preliminary data.</text>
</comment>
<dbReference type="eggNOG" id="ENOG5032T0R">
    <property type="taxonomic scope" value="Bacteria"/>
</dbReference>
<keyword evidence="7" id="KW-1185">Reference proteome</keyword>